<comment type="pathway">
    <text evidence="3 7">Carbohydrate degradation; pentose phosphate pathway; D-ribulose 5-phosphate from D-glucose 6-phosphate (oxidative stage): step 2/3.</text>
</comment>
<dbReference type="PANTHER" id="PTHR11054">
    <property type="entry name" value="6-PHOSPHOGLUCONOLACTONASE"/>
    <property type="match status" value="1"/>
</dbReference>
<dbReference type="UniPathway" id="UPA00115">
    <property type="reaction ID" value="UER00409"/>
</dbReference>
<dbReference type="Proteomes" id="UP000317648">
    <property type="component" value="Chromosome"/>
</dbReference>
<comment type="function">
    <text evidence="2 7">Hydrolysis of 6-phosphogluconolactone to 6-phosphogluconate.</text>
</comment>
<evidence type="ECO:0000256" key="3">
    <source>
        <dbReference type="ARBA" id="ARBA00004961"/>
    </source>
</evidence>
<dbReference type="CDD" id="cd01400">
    <property type="entry name" value="6PGL"/>
    <property type="match status" value="1"/>
</dbReference>
<accession>A0A518DR45</accession>
<dbReference type="SUPFAM" id="SSF100950">
    <property type="entry name" value="NagB/RpiA/CoA transferase-like"/>
    <property type="match status" value="1"/>
</dbReference>
<evidence type="ECO:0000256" key="5">
    <source>
        <dbReference type="ARBA" id="ARBA00013198"/>
    </source>
</evidence>
<dbReference type="PANTHER" id="PTHR11054:SF0">
    <property type="entry name" value="6-PHOSPHOGLUCONOLACTONASE"/>
    <property type="match status" value="1"/>
</dbReference>
<evidence type="ECO:0000256" key="7">
    <source>
        <dbReference type="RuleBase" id="RU365095"/>
    </source>
</evidence>
<comment type="similarity">
    <text evidence="4 7">Belongs to the glucosamine/galactosamine-6-phosphate isomerase family. 6-phosphogluconolactonase subfamily.</text>
</comment>
<name>A0A518DR45_9BACT</name>
<gene>
    <name evidence="9" type="primary">pgl_2</name>
    <name evidence="7" type="synonym">pgl</name>
    <name evidence="9" type="ORF">Pla8534_20880</name>
</gene>
<dbReference type="Gene3D" id="3.40.50.1360">
    <property type="match status" value="1"/>
</dbReference>
<comment type="catalytic activity">
    <reaction evidence="1 7">
        <text>6-phospho-D-glucono-1,5-lactone + H2O = 6-phospho-D-gluconate + H(+)</text>
        <dbReference type="Rhea" id="RHEA:12556"/>
        <dbReference type="ChEBI" id="CHEBI:15377"/>
        <dbReference type="ChEBI" id="CHEBI:15378"/>
        <dbReference type="ChEBI" id="CHEBI:57955"/>
        <dbReference type="ChEBI" id="CHEBI:58759"/>
        <dbReference type="EC" id="3.1.1.31"/>
    </reaction>
</comment>
<evidence type="ECO:0000256" key="1">
    <source>
        <dbReference type="ARBA" id="ARBA00000832"/>
    </source>
</evidence>
<dbReference type="GO" id="GO:0017057">
    <property type="term" value="F:6-phosphogluconolactonase activity"/>
    <property type="evidence" value="ECO:0007669"/>
    <property type="project" value="UniProtKB-UniRule"/>
</dbReference>
<dbReference type="KEGG" id="lcre:Pla8534_20880"/>
<dbReference type="AlphaFoldDB" id="A0A518DR45"/>
<dbReference type="NCBIfam" id="TIGR01198">
    <property type="entry name" value="pgl"/>
    <property type="match status" value="1"/>
</dbReference>
<reference evidence="9 10" key="1">
    <citation type="submission" date="2019-02" db="EMBL/GenBank/DDBJ databases">
        <title>Deep-cultivation of Planctomycetes and their phenomic and genomic characterization uncovers novel biology.</title>
        <authorList>
            <person name="Wiegand S."/>
            <person name="Jogler M."/>
            <person name="Boedeker C."/>
            <person name="Pinto D."/>
            <person name="Vollmers J."/>
            <person name="Rivas-Marin E."/>
            <person name="Kohn T."/>
            <person name="Peeters S.H."/>
            <person name="Heuer A."/>
            <person name="Rast P."/>
            <person name="Oberbeckmann S."/>
            <person name="Bunk B."/>
            <person name="Jeske O."/>
            <person name="Meyerdierks A."/>
            <person name="Storesund J.E."/>
            <person name="Kallscheuer N."/>
            <person name="Luecker S."/>
            <person name="Lage O.M."/>
            <person name="Pohl T."/>
            <person name="Merkel B.J."/>
            <person name="Hornburger P."/>
            <person name="Mueller R.-W."/>
            <person name="Bruemmer F."/>
            <person name="Labrenz M."/>
            <person name="Spormann A.M."/>
            <person name="Op den Camp H."/>
            <person name="Overmann J."/>
            <person name="Amann R."/>
            <person name="Jetten M.S.M."/>
            <person name="Mascher T."/>
            <person name="Medema M.H."/>
            <person name="Devos D.P."/>
            <person name="Kaster A.-K."/>
            <person name="Ovreas L."/>
            <person name="Rohde M."/>
            <person name="Galperin M.Y."/>
            <person name="Jogler C."/>
        </authorList>
    </citation>
    <scope>NUCLEOTIDE SEQUENCE [LARGE SCALE GENOMIC DNA]</scope>
    <source>
        <strain evidence="9 10">Pla85_3_4</strain>
    </source>
</reference>
<keyword evidence="10" id="KW-1185">Reference proteome</keyword>
<dbReference type="GO" id="GO:0005975">
    <property type="term" value="P:carbohydrate metabolic process"/>
    <property type="evidence" value="ECO:0007669"/>
    <property type="project" value="UniProtKB-UniRule"/>
</dbReference>
<feature type="domain" description="Glucosamine/galactosamine-6-phosphate isomerase" evidence="8">
    <location>
        <begin position="8"/>
        <end position="215"/>
    </location>
</feature>
<dbReference type="InterPro" id="IPR006148">
    <property type="entry name" value="Glc/Gal-6P_isomerase"/>
</dbReference>
<dbReference type="EC" id="3.1.1.31" evidence="5 7"/>
<dbReference type="InterPro" id="IPR005900">
    <property type="entry name" value="6-phosphogluconolactonase_DevB"/>
</dbReference>
<sequence length="234" mass="25016">MRIEILADKEAIAVRAAEQIAEQARQAVAARGQFLLAVSGGSTPWAMLRCLATADVPWEQTHLFQVDERVAPAGHADRNLTHLQESLAEAPLPAEQIHAMPVEEADLELAAARYAATLRELAGVPAVLDLVHLGLGDDGHTASLIPGDPVLDVEQTDVSSTGVYQGRRRLSLTFPAINRARAILWLLAGAGKAPMLRRLCEADPSIPAGRIEQQHALLLADQTAAAEIDPSGFQ</sequence>
<proteinExistence type="inferred from homology"/>
<dbReference type="OrthoDB" id="9810967at2"/>
<evidence type="ECO:0000256" key="6">
    <source>
        <dbReference type="ARBA" id="ARBA00020337"/>
    </source>
</evidence>
<evidence type="ECO:0000256" key="4">
    <source>
        <dbReference type="ARBA" id="ARBA00010662"/>
    </source>
</evidence>
<evidence type="ECO:0000259" key="8">
    <source>
        <dbReference type="Pfam" id="PF01182"/>
    </source>
</evidence>
<evidence type="ECO:0000256" key="2">
    <source>
        <dbReference type="ARBA" id="ARBA00002681"/>
    </source>
</evidence>
<evidence type="ECO:0000313" key="10">
    <source>
        <dbReference type="Proteomes" id="UP000317648"/>
    </source>
</evidence>
<dbReference type="InterPro" id="IPR039104">
    <property type="entry name" value="6PGL"/>
</dbReference>
<keyword evidence="7 9" id="KW-0378">Hydrolase</keyword>
<organism evidence="9 10">
    <name type="scientific">Lignipirellula cremea</name>
    <dbReference type="NCBI Taxonomy" id="2528010"/>
    <lineage>
        <taxon>Bacteria</taxon>
        <taxon>Pseudomonadati</taxon>
        <taxon>Planctomycetota</taxon>
        <taxon>Planctomycetia</taxon>
        <taxon>Pirellulales</taxon>
        <taxon>Pirellulaceae</taxon>
        <taxon>Lignipirellula</taxon>
    </lineage>
</organism>
<protein>
    <recommendedName>
        <fullName evidence="6 7">6-phosphogluconolactonase</fullName>
        <shortName evidence="7">6PGL</shortName>
        <ecNumber evidence="5 7">3.1.1.31</ecNumber>
    </recommendedName>
</protein>
<evidence type="ECO:0000313" key="9">
    <source>
        <dbReference type="EMBL" id="QDU94299.1"/>
    </source>
</evidence>
<dbReference type="InterPro" id="IPR037171">
    <property type="entry name" value="NagB/RpiA_transferase-like"/>
</dbReference>
<dbReference type="GO" id="GO:0006098">
    <property type="term" value="P:pentose-phosphate shunt"/>
    <property type="evidence" value="ECO:0007669"/>
    <property type="project" value="UniProtKB-UniPathway"/>
</dbReference>
<dbReference type="EMBL" id="CP036433">
    <property type="protein sequence ID" value="QDU94299.1"/>
    <property type="molecule type" value="Genomic_DNA"/>
</dbReference>
<dbReference type="RefSeq" id="WP_145052478.1">
    <property type="nucleotide sequence ID" value="NZ_CP036433.1"/>
</dbReference>
<dbReference type="Pfam" id="PF01182">
    <property type="entry name" value="Glucosamine_iso"/>
    <property type="match status" value="1"/>
</dbReference>